<evidence type="ECO:0008006" key="3">
    <source>
        <dbReference type="Google" id="ProtNLM"/>
    </source>
</evidence>
<name>A0A9Q1F2B8_SYNKA</name>
<accession>A0A9Q1F2B8</accession>
<protein>
    <recommendedName>
        <fullName evidence="3">Reverse transcriptase</fullName>
    </recommendedName>
</protein>
<dbReference type="OrthoDB" id="8961879at2759"/>
<reference evidence="1" key="1">
    <citation type="journal article" date="2023" name="Science">
        <title>Genome structures resolve the early diversification of teleost fishes.</title>
        <authorList>
            <person name="Parey E."/>
            <person name="Louis A."/>
            <person name="Montfort J."/>
            <person name="Bouchez O."/>
            <person name="Roques C."/>
            <person name="Iampietro C."/>
            <person name="Lluch J."/>
            <person name="Castinel A."/>
            <person name="Donnadieu C."/>
            <person name="Desvignes T."/>
            <person name="Floi Bucao C."/>
            <person name="Jouanno E."/>
            <person name="Wen M."/>
            <person name="Mejri S."/>
            <person name="Dirks R."/>
            <person name="Jansen H."/>
            <person name="Henkel C."/>
            <person name="Chen W.J."/>
            <person name="Zahm M."/>
            <person name="Cabau C."/>
            <person name="Klopp C."/>
            <person name="Thompson A.W."/>
            <person name="Robinson-Rechavi M."/>
            <person name="Braasch I."/>
            <person name="Lecointre G."/>
            <person name="Bobe J."/>
            <person name="Postlethwait J.H."/>
            <person name="Berthelot C."/>
            <person name="Roest Crollius H."/>
            <person name="Guiguen Y."/>
        </authorList>
    </citation>
    <scope>NUCLEOTIDE SEQUENCE</scope>
    <source>
        <strain evidence="1">WJC10195</strain>
    </source>
</reference>
<dbReference type="Proteomes" id="UP001152622">
    <property type="component" value="Chromosome 9"/>
</dbReference>
<dbReference type="AlphaFoldDB" id="A0A9Q1F2B8"/>
<evidence type="ECO:0000313" key="1">
    <source>
        <dbReference type="EMBL" id="KAJ8349707.1"/>
    </source>
</evidence>
<comment type="caution">
    <text evidence="1">The sequence shown here is derived from an EMBL/GenBank/DDBJ whole genome shotgun (WGS) entry which is preliminary data.</text>
</comment>
<proteinExistence type="predicted"/>
<dbReference type="EMBL" id="JAINUF010000009">
    <property type="protein sequence ID" value="KAJ8349707.1"/>
    <property type="molecule type" value="Genomic_DNA"/>
</dbReference>
<sequence length="208" mass="23050">MLFSTINRLLRPIDAPQPTDALNLSSKFLDFFQAKVDSIYQQLLQPASPPLHIHVTHRMCLPSFSPVDASRVVELVTKAKASTCPLDSMPTTLVKACLPTLCPIMVDIINTSLESGIVPSSFKMATVTPILKKPGLDPDRTGRNKLSHILFHPRPLNRLSKKSLVRWTPDYPPDGSNSRLQYLAPSSGGHNQAIRRPSTRIWLQLLGP</sequence>
<keyword evidence="2" id="KW-1185">Reference proteome</keyword>
<gene>
    <name evidence="1" type="ORF">SKAU_G00248370</name>
</gene>
<evidence type="ECO:0000313" key="2">
    <source>
        <dbReference type="Proteomes" id="UP001152622"/>
    </source>
</evidence>
<organism evidence="1 2">
    <name type="scientific">Synaphobranchus kaupii</name>
    <name type="common">Kaup's arrowtooth eel</name>
    <dbReference type="NCBI Taxonomy" id="118154"/>
    <lineage>
        <taxon>Eukaryota</taxon>
        <taxon>Metazoa</taxon>
        <taxon>Chordata</taxon>
        <taxon>Craniata</taxon>
        <taxon>Vertebrata</taxon>
        <taxon>Euteleostomi</taxon>
        <taxon>Actinopterygii</taxon>
        <taxon>Neopterygii</taxon>
        <taxon>Teleostei</taxon>
        <taxon>Anguilliformes</taxon>
        <taxon>Synaphobranchidae</taxon>
        <taxon>Synaphobranchus</taxon>
    </lineage>
</organism>